<dbReference type="AlphaFoldDB" id="X1UHN9"/>
<name>X1UHN9_9ZZZZ</name>
<feature type="non-terminal residue" evidence="1">
    <location>
        <position position="1"/>
    </location>
</feature>
<gene>
    <name evidence="1" type="ORF">S12H4_53446</name>
</gene>
<proteinExistence type="predicted"/>
<dbReference type="EMBL" id="BARW01034023">
    <property type="protein sequence ID" value="GAJ03087.1"/>
    <property type="molecule type" value="Genomic_DNA"/>
</dbReference>
<reference evidence="1" key="1">
    <citation type="journal article" date="2014" name="Front. Microbiol.">
        <title>High frequency of phylogenetically diverse reductive dehalogenase-homologous genes in deep subseafloor sedimentary metagenomes.</title>
        <authorList>
            <person name="Kawai M."/>
            <person name="Futagami T."/>
            <person name="Toyoda A."/>
            <person name="Takaki Y."/>
            <person name="Nishi S."/>
            <person name="Hori S."/>
            <person name="Arai W."/>
            <person name="Tsubouchi T."/>
            <person name="Morono Y."/>
            <person name="Uchiyama I."/>
            <person name="Ito T."/>
            <person name="Fujiyama A."/>
            <person name="Inagaki F."/>
            <person name="Takami H."/>
        </authorList>
    </citation>
    <scope>NUCLEOTIDE SEQUENCE</scope>
    <source>
        <strain evidence="1">Expedition CK06-06</strain>
    </source>
</reference>
<comment type="caution">
    <text evidence="1">The sequence shown here is derived from an EMBL/GenBank/DDBJ whole genome shotgun (WGS) entry which is preliminary data.</text>
</comment>
<organism evidence="1">
    <name type="scientific">marine sediment metagenome</name>
    <dbReference type="NCBI Taxonomy" id="412755"/>
    <lineage>
        <taxon>unclassified sequences</taxon>
        <taxon>metagenomes</taxon>
        <taxon>ecological metagenomes</taxon>
    </lineage>
</organism>
<evidence type="ECO:0000313" key="1">
    <source>
        <dbReference type="EMBL" id="GAJ03087.1"/>
    </source>
</evidence>
<accession>X1UHN9</accession>
<sequence>NPGMKILCTTCALVQMKEDKQFEIGAITPAQAEEILEYLVTR</sequence>
<protein>
    <submittedName>
        <fullName evidence="1">Uncharacterized protein</fullName>
    </submittedName>
</protein>